<feature type="transmembrane region" description="Helical" evidence="1">
    <location>
        <begin position="6"/>
        <end position="25"/>
    </location>
</feature>
<dbReference type="EMBL" id="JAUSUA010000002">
    <property type="protein sequence ID" value="MDQ0206611.1"/>
    <property type="molecule type" value="Genomic_DNA"/>
</dbReference>
<keyword evidence="1" id="KW-0812">Transmembrane</keyword>
<dbReference type="InterPro" id="IPR031596">
    <property type="entry name" value="MaAIMP_sms"/>
</dbReference>
<dbReference type="Proteomes" id="UP001225034">
    <property type="component" value="Unassembled WGS sequence"/>
</dbReference>
<keyword evidence="1" id="KW-0472">Membrane</keyword>
<dbReference type="NCBIfam" id="NF033493">
    <property type="entry name" value="MetS_like_NSS"/>
    <property type="match status" value="1"/>
</dbReference>
<proteinExistence type="predicted"/>
<accession>A0ABT9YGH5</accession>
<dbReference type="RefSeq" id="WP_306981267.1">
    <property type="nucleotide sequence ID" value="NZ_JAUSUA010000002.1"/>
</dbReference>
<evidence type="ECO:0008006" key="4">
    <source>
        <dbReference type="Google" id="ProtNLM"/>
    </source>
</evidence>
<sequence length="39" mass="4297">MSTSAIVMLILSTSIVWGGLIFSIMNAKKATKRREAENK</sequence>
<keyword evidence="3" id="KW-1185">Reference proteome</keyword>
<protein>
    <recommendedName>
        <fullName evidence="4">Methionine/alanine import family NSS transporter small subunit</fullName>
    </recommendedName>
</protein>
<evidence type="ECO:0000256" key="1">
    <source>
        <dbReference type="SAM" id="Phobius"/>
    </source>
</evidence>
<dbReference type="Pfam" id="PF16951">
    <property type="entry name" value="MaAIMP_sms"/>
    <property type="match status" value="1"/>
</dbReference>
<organism evidence="2 3">
    <name type="scientific">Alkalicoccobacillus murimartini</name>
    <dbReference type="NCBI Taxonomy" id="171685"/>
    <lineage>
        <taxon>Bacteria</taxon>
        <taxon>Bacillati</taxon>
        <taxon>Bacillota</taxon>
        <taxon>Bacilli</taxon>
        <taxon>Bacillales</taxon>
        <taxon>Bacillaceae</taxon>
        <taxon>Alkalicoccobacillus</taxon>
    </lineage>
</organism>
<evidence type="ECO:0000313" key="3">
    <source>
        <dbReference type="Proteomes" id="UP001225034"/>
    </source>
</evidence>
<keyword evidence="1" id="KW-1133">Transmembrane helix</keyword>
<comment type="caution">
    <text evidence="2">The sequence shown here is derived from an EMBL/GenBank/DDBJ whole genome shotgun (WGS) entry which is preliminary data.</text>
</comment>
<reference evidence="2 3" key="1">
    <citation type="submission" date="2023-07" db="EMBL/GenBank/DDBJ databases">
        <title>Genomic Encyclopedia of Type Strains, Phase IV (KMG-IV): sequencing the most valuable type-strain genomes for metagenomic binning, comparative biology and taxonomic classification.</title>
        <authorList>
            <person name="Goeker M."/>
        </authorList>
    </citation>
    <scope>NUCLEOTIDE SEQUENCE [LARGE SCALE GENOMIC DNA]</scope>
    <source>
        <strain evidence="2 3">DSM 19154</strain>
    </source>
</reference>
<evidence type="ECO:0000313" key="2">
    <source>
        <dbReference type="EMBL" id="MDQ0206611.1"/>
    </source>
</evidence>
<gene>
    <name evidence="2" type="ORF">J2S05_001410</name>
</gene>
<name>A0ABT9YGH5_9BACI</name>